<gene>
    <name evidence="4" type="ORF">GRI58_12565</name>
</gene>
<evidence type="ECO:0000313" key="5">
    <source>
        <dbReference type="Proteomes" id="UP000439780"/>
    </source>
</evidence>
<dbReference type="Pfam" id="PF00196">
    <property type="entry name" value="GerE"/>
    <property type="match status" value="1"/>
</dbReference>
<evidence type="ECO:0000313" key="4">
    <source>
        <dbReference type="EMBL" id="MXP29647.1"/>
    </source>
</evidence>
<organism evidence="4 5">
    <name type="scientific">Qipengyuania algicida</name>
    <dbReference type="NCBI Taxonomy" id="1836209"/>
    <lineage>
        <taxon>Bacteria</taxon>
        <taxon>Pseudomonadati</taxon>
        <taxon>Pseudomonadota</taxon>
        <taxon>Alphaproteobacteria</taxon>
        <taxon>Sphingomonadales</taxon>
        <taxon>Erythrobacteraceae</taxon>
        <taxon>Qipengyuania</taxon>
    </lineage>
</organism>
<dbReference type="GO" id="GO:0005524">
    <property type="term" value="F:ATP binding"/>
    <property type="evidence" value="ECO:0007669"/>
    <property type="project" value="UniProtKB-KW"/>
</dbReference>
<dbReference type="PRINTS" id="PR00038">
    <property type="entry name" value="HTHLUXR"/>
</dbReference>
<keyword evidence="5" id="KW-1185">Reference proteome</keyword>
<reference evidence="4 5" key="1">
    <citation type="submission" date="2019-12" db="EMBL/GenBank/DDBJ databases">
        <title>Genomic-based taxomic classification of the family Erythrobacteraceae.</title>
        <authorList>
            <person name="Xu L."/>
        </authorList>
    </citation>
    <scope>NUCLEOTIDE SEQUENCE [LARGE SCALE GENOMIC DNA]</scope>
    <source>
        <strain evidence="4 5">KEMB 9005-328</strain>
    </source>
</reference>
<dbReference type="InterPro" id="IPR000792">
    <property type="entry name" value="Tscrpt_reg_LuxR_C"/>
</dbReference>
<protein>
    <submittedName>
        <fullName evidence="4">AAA family ATPase</fullName>
    </submittedName>
</protein>
<name>A0A845AJQ5_9SPHN</name>
<dbReference type="AlphaFoldDB" id="A0A845AJQ5"/>
<dbReference type="Pfam" id="PF13191">
    <property type="entry name" value="AAA_16"/>
    <property type="match status" value="1"/>
</dbReference>
<evidence type="ECO:0000256" key="2">
    <source>
        <dbReference type="ARBA" id="ARBA00022840"/>
    </source>
</evidence>
<evidence type="ECO:0000256" key="1">
    <source>
        <dbReference type="ARBA" id="ARBA00022741"/>
    </source>
</evidence>
<dbReference type="GO" id="GO:0003677">
    <property type="term" value="F:DNA binding"/>
    <property type="evidence" value="ECO:0007669"/>
    <property type="project" value="InterPro"/>
</dbReference>
<dbReference type="InterPro" id="IPR016032">
    <property type="entry name" value="Sig_transdc_resp-reg_C-effctor"/>
</dbReference>
<dbReference type="InterPro" id="IPR011990">
    <property type="entry name" value="TPR-like_helical_dom_sf"/>
</dbReference>
<dbReference type="CDD" id="cd06170">
    <property type="entry name" value="LuxR_C_like"/>
    <property type="match status" value="1"/>
</dbReference>
<accession>A0A845AJQ5</accession>
<dbReference type="PANTHER" id="PTHR16305">
    <property type="entry name" value="TESTICULAR SOLUBLE ADENYLYL CYCLASE"/>
    <property type="match status" value="1"/>
</dbReference>
<keyword evidence="1" id="KW-0547">Nucleotide-binding</keyword>
<dbReference type="InterPro" id="IPR027417">
    <property type="entry name" value="P-loop_NTPase"/>
</dbReference>
<dbReference type="SUPFAM" id="SSF52540">
    <property type="entry name" value="P-loop containing nucleoside triphosphate hydrolases"/>
    <property type="match status" value="1"/>
</dbReference>
<dbReference type="SUPFAM" id="SSF46894">
    <property type="entry name" value="C-terminal effector domain of the bipartite response regulators"/>
    <property type="match status" value="1"/>
</dbReference>
<dbReference type="SMART" id="SM00382">
    <property type="entry name" value="AAA"/>
    <property type="match status" value="1"/>
</dbReference>
<dbReference type="GO" id="GO:0004016">
    <property type="term" value="F:adenylate cyclase activity"/>
    <property type="evidence" value="ECO:0007669"/>
    <property type="project" value="TreeGrafter"/>
</dbReference>
<dbReference type="Proteomes" id="UP000439780">
    <property type="component" value="Unassembled WGS sequence"/>
</dbReference>
<dbReference type="GO" id="GO:0005737">
    <property type="term" value="C:cytoplasm"/>
    <property type="evidence" value="ECO:0007669"/>
    <property type="project" value="TreeGrafter"/>
</dbReference>
<dbReference type="Gene3D" id="1.10.10.10">
    <property type="entry name" value="Winged helix-like DNA-binding domain superfamily/Winged helix DNA-binding domain"/>
    <property type="match status" value="1"/>
</dbReference>
<dbReference type="PANTHER" id="PTHR16305:SF35">
    <property type="entry name" value="TRANSCRIPTIONAL ACTIVATOR DOMAIN"/>
    <property type="match status" value="1"/>
</dbReference>
<dbReference type="SUPFAM" id="SSF48452">
    <property type="entry name" value="TPR-like"/>
    <property type="match status" value="2"/>
</dbReference>
<sequence length="878" mass="97973">MGQTWPMLAERDRELLRLTHLFEQAGETGHAVAIGGEAGIGKTALLREFAAHLPDDCQCIWGMCDALFTPRPFGPVLDIAAMLGGPDQGLQSGHGTALFSRLLAQLSEGRQRKVLILEDVHWADIGTLDFIRFLGRRITLCGALMIVSYRNDELGRTHPLLRVFGDIPTSQMERIELAPLSLAAVTRLANESGRDAQSLLEITGGNPFFLSEILASDKAGGEVPVSVQDAVNSRLSRLSSDHIGLLEALSIIPVPIDPELHCRWIENHDRLLQDCIDLAILTKDNEHRLRFRHELARLATSNRCSSIDKRNLHLRHLESMLQEPERYDAGEVLHHARGAGDAVRVLQFAPIAAKRAALLGAHKEAADYLEAALDHIDEAEPTEAAQLYESWAYEAAISHRIDDRVVEARRHALTMWRAIGNDLKIADNLRHLSRLHWYRGEAVQANRYLDDAVRMFERIDDDRQLALAYSMRSQMEMLSSHMDEAIGWGRRALEKIGKEPYPEVEVHALNNIGTARMFLGDADGIADLERSLEIAFRHNLHEDAARVFTNLSEYAVDMRRLDLAEDVLERGISFDTDHDLDSWTFYLLGRKAQLRLEQGRLREVEEICRRVIGTPGQTLLMRLPARIMLGRAQLRLGDEEAPRTLEKAHKDALATGEVQYVIPVLLSMLERAWLVGSSSAAQEACAALDRIGAASFSRWSDAEYAFWRVLCGLTYTPPQGADGTAFGQALAGDFEAAGMAFARLGADYLAHVCFGLCDKPQTVSAALSALHRQEAGATLTRLTQLLEERGLRREEISLPRGPYRASRDNPFSLTAKEMIVLEYLAQGLSNAEIAEEMSRSQRTIEHHVSAILQKLEAENRLAVLLKLRDEPWIIGGNQ</sequence>
<dbReference type="Gene3D" id="1.25.40.10">
    <property type="entry name" value="Tetratricopeptide repeat domain"/>
    <property type="match status" value="2"/>
</dbReference>
<dbReference type="PROSITE" id="PS50043">
    <property type="entry name" value="HTH_LUXR_2"/>
    <property type="match status" value="1"/>
</dbReference>
<dbReference type="InterPro" id="IPR003593">
    <property type="entry name" value="AAA+_ATPase"/>
</dbReference>
<dbReference type="InterPro" id="IPR041664">
    <property type="entry name" value="AAA_16"/>
</dbReference>
<keyword evidence="2" id="KW-0067">ATP-binding</keyword>
<feature type="domain" description="HTH luxR-type" evidence="3">
    <location>
        <begin position="806"/>
        <end position="871"/>
    </location>
</feature>
<dbReference type="InterPro" id="IPR036388">
    <property type="entry name" value="WH-like_DNA-bd_sf"/>
</dbReference>
<evidence type="ECO:0000259" key="3">
    <source>
        <dbReference type="PROSITE" id="PS50043"/>
    </source>
</evidence>
<dbReference type="GO" id="GO:0006355">
    <property type="term" value="P:regulation of DNA-templated transcription"/>
    <property type="evidence" value="ECO:0007669"/>
    <property type="project" value="InterPro"/>
</dbReference>
<comment type="caution">
    <text evidence="4">The sequence shown here is derived from an EMBL/GenBank/DDBJ whole genome shotgun (WGS) entry which is preliminary data.</text>
</comment>
<dbReference type="EMBL" id="WTYA01000010">
    <property type="protein sequence ID" value="MXP29647.1"/>
    <property type="molecule type" value="Genomic_DNA"/>
</dbReference>
<dbReference type="Gene3D" id="3.40.50.300">
    <property type="entry name" value="P-loop containing nucleotide triphosphate hydrolases"/>
    <property type="match status" value="1"/>
</dbReference>
<proteinExistence type="predicted"/>
<dbReference type="SMART" id="SM00421">
    <property type="entry name" value="HTH_LUXR"/>
    <property type="match status" value="1"/>
</dbReference>
<dbReference type="PROSITE" id="PS00622">
    <property type="entry name" value="HTH_LUXR_1"/>
    <property type="match status" value="1"/>
</dbReference>